<accession>A0A9N9HIS6</accession>
<comment type="caution">
    <text evidence="1">The sequence shown here is derived from an EMBL/GenBank/DDBJ whole genome shotgun (WGS) entry which is preliminary data.</text>
</comment>
<evidence type="ECO:0000313" key="1">
    <source>
        <dbReference type="EMBL" id="CAG8695286.1"/>
    </source>
</evidence>
<keyword evidence="2" id="KW-1185">Reference proteome</keyword>
<dbReference type="AlphaFoldDB" id="A0A9N9HIS6"/>
<protein>
    <submittedName>
        <fullName evidence="1">15295_t:CDS:1</fullName>
    </submittedName>
</protein>
<proteinExistence type="predicted"/>
<dbReference type="OrthoDB" id="2437677at2759"/>
<dbReference type="Proteomes" id="UP000789342">
    <property type="component" value="Unassembled WGS sequence"/>
</dbReference>
<dbReference type="EMBL" id="CAJVPV010015960">
    <property type="protein sequence ID" value="CAG8695286.1"/>
    <property type="molecule type" value="Genomic_DNA"/>
</dbReference>
<organism evidence="1 2">
    <name type="scientific">Acaulospora morrowiae</name>
    <dbReference type="NCBI Taxonomy" id="94023"/>
    <lineage>
        <taxon>Eukaryota</taxon>
        <taxon>Fungi</taxon>
        <taxon>Fungi incertae sedis</taxon>
        <taxon>Mucoromycota</taxon>
        <taxon>Glomeromycotina</taxon>
        <taxon>Glomeromycetes</taxon>
        <taxon>Diversisporales</taxon>
        <taxon>Acaulosporaceae</taxon>
        <taxon>Acaulospora</taxon>
    </lineage>
</organism>
<gene>
    <name evidence="1" type="ORF">AMORRO_LOCUS11824</name>
</gene>
<feature type="non-terminal residue" evidence="1">
    <location>
        <position position="231"/>
    </location>
</feature>
<reference evidence="1" key="1">
    <citation type="submission" date="2021-06" db="EMBL/GenBank/DDBJ databases">
        <authorList>
            <person name="Kallberg Y."/>
            <person name="Tangrot J."/>
            <person name="Rosling A."/>
        </authorList>
    </citation>
    <scope>NUCLEOTIDE SEQUENCE</scope>
    <source>
        <strain evidence="1">CL551</strain>
    </source>
</reference>
<name>A0A9N9HIS6_9GLOM</name>
<sequence length="231" mass="26493">SVQLIQLSIKSFGNESKNDNGFFQIIGIQSEDFQPISPINCQPFVWDTETDEAHQMPEVEKWGGTDISIGASDNDCVWIETKKKKEDFKEGQAIGELFIVDKKSATNSMSVLTDCNDNWTIYFFMQTKNHQYLASSKINDRGITLAIIREFALDEGKFIHSEMGKLVTYQVNLPEPLKKKSRFLEPIPEEVDDRMADLIDAMTEKELFNMSMRRRLNIGKSIVRIEEQPVD</sequence>
<evidence type="ECO:0000313" key="2">
    <source>
        <dbReference type="Proteomes" id="UP000789342"/>
    </source>
</evidence>